<dbReference type="STRING" id="48664.BER92_05715"/>
<keyword evidence="1" id="KW-0812">Transmembrane</keyword>
<keyword evidence="1" id="KW-1133">Transmembrane helix</keyword>
<dbReference type="EMBL" id="LT853885">
    <property type="protein sequence ID" value="SMR02505.1"/>
    <property type="molecule type" value="Genomic_DNA"/>
</dbReference>
<keyword evidence="4" id="KW-1185">Reference proteome</keyword>
<dbReference type="KEGG" id="xfr:BER92_05715"/>
<dbReference type="eggNOG" id="COG3202">
    <property type="taxonomic scope" value="Bacteria"/>
</dbReference>
<dbReference type="EMBL" id="LT853882">
    <property type="protein sequence ID" value="SMR00042.1"/>
    <property type="molecule type" value="Genomic_DNA"/>
</dbReference>
<evidence type="ECO:0000256" key="1">
    <source>
        <dbReference type="SAM" id="Phobius"/>
    </source>
</evidence>
<evidence type="ECO:0000313" key="3">
    <source>
        <dbReference type="EMBL" id="SMR02505.1"/>
    </source>
</evidence>
<dbReference type="Proteomes" id="UP000195877">
    <property type="component" value="Chromosome 1"/>
</dbReference>
<organism evidence="3 5">
    <name type="scientific">Xanthomonas fragariae</name>
    <dbReference type="NCBI Taxonomy" id="48664"/>
    <lineage>
        <taxon>Bacteria</taxon>
        <taxon>Pseudomonadati</taxon>
        <taxon>Pseudomonadota</taxon>
        <taxon>Gammaproteobacteria</taxon>
        <taxon>Lysobacterales</taxon>
        <taxon>Lysobacteraceae</taxon>
        <taxon>Xanthomonas</taxon>
    </lineage>
</organism>
<evidence type="ECO:0000313" key="2">
    <source>
        <dbReference type="EMBL" id="SMR00042.1"/>
    </source>
</evidence>
<gene>
    <name evidence="3" type="ORF">PD5205_01192</name>
    <name evidence="2" type="ORF">PD885_02814</name>
</gene>
<sequence>MPPLVWVFLYFFCLLSGDYVLRPVREAMGASDNMEVLFPSVMIAFFAAHGMPPKDFTLQVLFTGIFLTMLLL</sequence>
<feature type="transmembrane region" description="Helical" evidence="1">
    <location>
        <begin position="33"/>
        <end position="50"/>
    </location>
</feature>
<accession>A0A1Y6HDX1</accession>
<reference evidence="3 5" key="2">
    <citation type="submission" date="2017-05" db="EMBL/GenBank/DDBJ databases">
        <authorList>
            <person name="Song R."/>
            <person name="Chenine A.L."/>
            <person name="Ruprecht R.M."/>
        </authorList>
    </citation>
    <scope>NUCLEOTIDE SEQUENCE [LARGE SCALE GENOMIC DNA]</scope>
    <source>
        <strain evidence="3">PD5205</strain>
    </source>
</reference>
<evidence type="ECO:0000313" key="5">
    <source>
        <dbReference type="Proteomes" id="UP000195953"/>
    </source>
</evidence>
<dbReference type="AlphaFoldDB" id="A0A1Y6HDX1"/>
<protein>
    <submittedName>
        <fullName evidence="3">ATP/ADP translocase</fullName>
    </submittedName>
</protein>
<keyword evidence="1" id="KW-0472">Membrane</keyword>
<feature type="transmembrane region" description="Helical" evidence="1">
    <location>
        <begin position="6"/>
        <end position="21"/>
    </location>
</feature>
<proteinExistence type="predicted"/>
<reference evidence="2 4" key="1">
    <citation type="submission" date="2017-05" db="EMBL/GenBank/DDBJ databases">
        <authorList>
            <person name="Blom J."/>
        </authorList>
    </citation>
    <scope>NUCLEOTIDE SEQUENCE [LARGE SCALE GENOMIC DNA]</scope>
    <source>
        <strain evidence="2">PD885</strain>
    </source>
</reference>
<dbReference type="Proteomes" id="UP000195953">
    <property type="component" value="Chromosome 1"/>
</dbReference>
<evidence type="ECO:0000313" key="4">
    <source>
        <dbReference type="Proteomes" id="UP000195877"/>
    </source>
</evidence>
<name>A0A1Y6HDX1_9XANT</name>